<proteinExistence type="predicted"/>
<organism evidence="1 2">
    <name type="scientific">Brevundimonas phage vB_BgoS-Bajun</name>
    <dbReference type="NCBI Taxonomy" id="2948594"/>
    <lineage>
        <taxon>Viruses</taxon>
        <taxon>Duplodnaviria</taxon>
        <taxon>Heunggongvirae</taxon>
        <taxon>Uroviricota</taxon>
        <taxon>Caudoviricetes</taxon>
        <taxon>Dolichocephalovirinae</taxon>
    </lineage>
</organism>
<dbReference type="Proteomes" id="UP001057427">
    <property type="component" value="Segment"/>
</dbReference>
<reference evidence="1" key="1">
    <citation type="submission" date="2022-05" db="EMBL/GenBank/DDBJ databases">
        <authorList>
            <person name="Friedrich I."/>
            <person name="Poehlein A."/>
            <person name="Schneider D."/>
            <person name="Hertel R."/>
            <person name="Daniel R."/>
        </authorList>
    </citation>
    <scope>NUCLEOTIDE SEQUENCE</scope>
</reference>
<evidence type="ECO:0000313" key="2">
    <source>
        <dbReference type="Proteomes" id="UP001057427"/>
    </source>
</evidence>
<name>A0A9E7SRR9_9CAUD</name>
<protein>
    <submittedName>
        <fullName evidence="1">Uncharacterized protein</fullName>
    </submittedName>
</protein>
<dbReference type="EMBL" id="ON529858">
    <property type="protein sequence ID" value="UTC29913.1"/>
    <property type="molecule type" value="Genomic_DNA"/>
</dbReference>
<accession>A0A9E7SRR9</accession>
<gene>
    <name evidence="1" type="ORF">BAJUN_03070</name>
</gene>
<evidence type="ECO:0000313" key="1">
    <source>
        <dbReference type="EMBL" id="UTC29913.1"/>
    </source>
</evidence>
<sequence>MLYKRIPIQSQPSGAFIYLMHPDAANYIQIGVGHESANGLQLTHVDGAKVHQLVCDEMADGIEMSGFAVKTGRLAALFLDCETLTFAAQEKVLGAVIEQSPQIAQKVAEALRAMHFEAWGHPMDWDIKIASLGDGRLFWLAYDSGINKIRIGLGYHDHEGAGQLGDHAYAINQQYAAEFATDLWTNPQAIHFFGRPARWPSELNAWVGPEGKRLLAKELVRLADKVWKGDLPCPRVLTAAERKNLQRP</sequence>
<keyword evidence="2" id="KW-1185">Reference proteome</keyword>